<keyword evidence="2" id="KW-0808">Transferase</keyword>
<sequence>MKPDHYDSFAAEYAAANETSLFNAYYNRPAVLALAGDVAGRTILDVGCGSGSLTEGLLAGGASVTGCEASPAMAAIARERLGEQVTIDSADLAQKLPYADAQFDDVIVSLVLHYFEDWTGPLAELRRILKPGGRLIVSVNHPVVYLFARPDGNYFSTDDWTDDYDWGSLTYWHRPLHVMTDSFTQAGFRISVISEPPFSPDTPKEILPPDLGDKKAFLCFLFFVLEAE</sequence>
<organism evidence="2 3">
    <name type="scientific">Kribbella antibiotica</name>
    <dbReference type="NCBI Taxonomy" id="190195"/>
    <lineage>
        <taxon>Bacteria</taxon>
        <taxon>Bacillati</taxon>
        <taxon>Actinomycetota</taxon>
        <taxon>Actinomycetes</taxon>
        <taxon>Propionibacteriales</taxon>
        <taxon>Kribbellaceae</taxon>
        <taxon>Kribbella</taxon>
    </lineage>
</organism>
<dbReference type="PANTHER" id="PTHR43861:SF1">
    <property type="entry name" value="TRANS-ACONITATE 2-METHYLTRANSFERASE"/>
    <property type="match status" value="1"/>
</dbReference>
<keyword evidence="2" id="KW-0489">Methyltransferase</keyword>
<comment type="caution">
    <text evidence="2">The sequence shown here is derived from an EMBL/GenBank/DDBJ whole genome shotgun (WGS) entry which is preliminary data.</text>
</comment>
<dbReference type="InterPro" id="IPR029063">
    <property type="entry name" value="SAM-dependent_MTases_sf"/>
</dbReference>
<dbReference type="OrthoDB" id="9805171at2"/>
<dbReference type="SUPFAM" id="SSF53335">
    <property type="entry name" value="S-adenosyl-L-methionine-dependent methyltransferases"/>
    <property type="match status" value="1"/>
</dbReference>
<dbReference type="RefSeq" id="WP_132167881.1">
    <property type="nucleotide sequence ID" value="NZ_SMKX01000035.1"/>
</dbReference>
<proteinExistence type="predicted"/>
<feature type="domain" description="Methyltransferase type 11" evidence="1">
    <location>
        <begin position="44"/>
        <end position="137"/>
    </location>
</feature>
<accession>A0A4R4ZND8</accession>
<evidence type="ECO:0000313" key="3">
    <source>
        <dbReference type="Proteomes" id="UP000295124"/>
    </source>
</evidence>
<dbReference type="Proteomes" id="UP000295124">
    <property type="component" value="Unassembled WGS sequence"/>
</dbReference>
<dbReference type="Gene3D" id="3.40.50.150">
    <property type="entry name" value="Vaccinia Virus protein VP39"/>
    <property type="match status" value="1"/>
</dbReference>
<name>A0A4R4ZND8_9ACTN</name>
<evidence type="ECO:0000313" key="2">
    <source>
        <dbReference type="EMBL" id="TDD59464.1"/>
    </source>
</evidence>
<reference evidence="2 3" key="1">
    <citation type="submission" date="2019-03" db="EMBL/GenBank/DDBJ databases">
        <title>Draft genome sequences of novel Actinobacteria.</title>
        <authorList>
            <person name="Sahin N."/>
            <person name="Ay H."/>
            <person name="Saygin H."/>
        </authorList>
    </citation>
    <scope>NUCLEOTIDE SEQUENCE [LARGE SCALE GENOMIC DNA]</scope>
    <source>
        <strain evidence="2 3">JCM 13523</strain>
    </source>
</reference>
<dbReference type="GO" id="GO:0008757">
    <property type="term" value="F:S-adenosylmethionine-dependent methyltransferase activity"/>
    <property type="evidence" value="ECO:0007669"/>
    <property type="project" value="InterPro"/>
</dbReference>
<dbReference type="GO" id="GO:0032259">
    <property type="term" value="P:methylation"/>
    <property type="evidence" value="ECO:0007669"/>
    <property type="project" value="UniProtKB-KW"/>
</dbReference>
<gene>
    <name evidence="2" type="ORF">E1263_14870</name>
</gene>
<dbReference type="PANTHER" id="PTHR43861">
    <property type="entry name" value="TRANS-ACONITATE 2-METHYLTRANSFERASE-RELATED"/>
    <property type="match status" value="1"/>
</dbReference>
<dbReference type="AlphaFoldDB" id="A0A4R4ZND8"/>
<protein>
    <submittedName>
        <fullName evidence="2">Class I SAM-dependent methyltransferase</fullName>
    </submittedName>
</protein>
<dbReference type="CDD" id="cd02440">
    <property type="entry name" value="AdoMet_MTases"/>
    <property type="match status" value="1"/>
</dbReference>
<dbReference type="EMBL" id="SMKX01000035">
    <property type="protein sequence ID" value="TDD59464.1"/>
    <property type="molecule type" value="Genomic_DNA"/>
</dbReference>
<evidence type="ECO:0000259" key="1">
    <source>
        <dbReference type="Pfam" id="PF08241"/>
    </source>
</evidence>
<dbReference type="InterPro" id="IPR013216">
    <property type="entry name" value="Methyltransf_11"/>
</dbReference>
<keyword evidence="3" id="KW-1185">Reference proteome</keyword>
<dbReference type="Pfam" id="PF08241">
    <property type="entry name" value="Methyltransf_11"/>
    <property type="match status" value="1"/>
</dbReference>